<accession>A0A2S5GFX5</accession>
<protein>
    <submittedName>
        <fullName evidence="1">Transcriptional regulator</fullName>
    </submittedName>
</protein>
<sequence>MRDKLFNAWKRRQLIDIIYMDSKGKVSKRRIKIRKVTEESFVAYCFMRKAKRTFHIDSVLSFVPVILKERAVI</sequence>
<dbReference type="EMBL" id="PREZ01000001">
    <property type="protein sequence ID" value="PPA71896.1"/>
    <property type="molecule type" value="Genomic_DNA"/>
</dbReference>
<evidence type="ECO:0000313" key="2">
    <source>
        <dbReference type="Proteomes" id="UP000239047"/>
    </source>
</evidence>
<name>A0A2S5GFX5_9BACL</name>
<dbReference type="Proteomes" id="UP000239047">
    <property type="component" value="Unassembled WGS sequence"/>
</dbReference>
<dbReference type="OrthoDB" id="2112405at2"/>
<keyword evidence="2" id="KW-1185">Reference proteome</keyword>
<proteinExistence type="predicted"/>
<reference evidence="1 2" key="1">
    <citation type="submission" date="2018-02" db="EMBL/GenBank/DDBJ databases">
        <title>Jeotgalibacillus proteolyticum sp. nov. a protease producing bacterium isolated from ocean sediments of Laizhou Bay.</title>
        <authorList>
            <person name="Li Y."/>
        </authorList>
    </citation>
    <scope>NUCLEOTIDE SEQUENCE [LARGE SCALE GENOMIC DNA]</scope>
    <source>
        <strain evidence="1 2">22-7</strain>
    </source>
</reference>
<gene>
    <name evidence="1" type="ORF">C4B60_00510</name>
</gene>
<evidence type="ECO:0000313" key="1">
    <source>
        <dbReference type="EMBL" id="PPA71896.1"/>
    </source>
</evidence>
<organism evidence="1 2">
    <name type="scientific">Jeotgalibacillus proteolyticus</name>
    <dbReference type="NCBI Taxonomy" id="2082395"/>
    <lineage>
        <taxon>Bacteria</taxon>
        <taxon>Bacillati</taxon>
        <taxon>Bacillota</taxon>
        <taxon>Bacilli</taxon>
        <taxon>Bacillales</taxon>
        <taxon>Caryophanaceae</taxon>
        <taxon>Jeotgalibacillus</taxon>
    </lineage>
</organism>
<dbReference type="AlphaFoldDB" id="A0A2S5GFX5"/>
<comment type="caution">
    <text evidence="1">The sequence shown here is derived from an EMBL/GenBank/DDBJ whole genome shotgun (WGS) entry which is preliminary data.</text>
</comment>